<name>A0A9Q3GZN5_9BASI</name>
<comment type="caution">
    <text evidence="1">The sequence shown here is derived from an EMBL/GenBank/DDBJ whole genome shotgun (WGS) entry which is preliminary data.</text>
</comment>
<keyword evidence="2" id="KW-1185">Reference proteome</keyword>
<dbReference type="EMBL" id="AVOT02007820">
    <property type="protein sequence ID" value="MBW0484704.1"/>
    <property type="molecule type" value="Genomic_DNA"/>
</dbReference>
<proteinExistence type="predicted"/>
<gene>
    <name evidence="1" type="ORF">O181_024419</name>
</gene>
<sequence>MEAPVGKYKFSFFPDINIPPPLLQPSPAFHTTSSSTIIILDTPVGSPTYTPVPPRTQLSPPTRCKAPLIPTIRLCRNSLTCNQPS</sequence>
<protein>
    <submittedName>
        <fullName evidence="1">Uncharacterized protein</fullName>
    </submittedName>
</protein>
<dbReference type="AlphaFoldDB" id="A0A9Q3GZN5"/>
<organism evidence="1 2">
    <name type="scientific">Austropuccinia psidii MF-1</name>
    <dbReference type="NCBI Taxonomy" id="1389203"/>
    <lineage>
        <taxon>Eukaryota</taxon>
        <taxon>Fungi</taxon>
        <taxon>Dikarya</taxon>
        <taxon>Basidiomycota</taxon>
        <taxon>Pucciniomycotina</taxon>
        <taxon>Pucciniomycetes</taxon>
        <taxon>Pucciniales</taxon>
        <taxon>Sphaerophragmiaceae</taxon>
        <taxon>Austropuccinia</taxon>
    </lineage>
</organism>
<dbReference type="Proteomes" id="UP000765509">
    <property type="component" value="Unassembled WGS sequence"/>
</dbReference>
<evidence type="ECO:0000313" key="2">
    <source>
        <dbReference type="Proteomes" id="UP000765509"/>
    </source>
</evidence>
<evidence type="ECO:0000313" key="1">
    <source>
        <dbReference type="EMBL" id="MBW0484704.1"/>
    </source>
</evidence>
<reference evidence="1" key="1">
    <citation type="submission" date="2021-03" db="EMBL/GenBank/DDBJ databases">
        <title>Draft genome sequence of rust myrtle Austropuccinia psidii MF-1, a brazilian biotype.</title>
        <authorList>
            <person name="Quecine M.C."/>
            <person name="Pachon D.M.R."/>
            <person name="Bonatelli M.L."/>
            <person name="Correr F.H."/>
            <person name="Franceschini L.M."/>
            <person name="Leite T.F."/>
            <person name="Margarido G.R.A."/>
            <person name="Almeida C.A."/>
            <person name="Ferrarezi J.A."/>
            <person name="Labate C.A."/>
        </authorList>
    </citation>
    <scope>NUCLEOTIDE SEQUENCE</scope>
    <source>
        <strain evidence="1">MF-1</strain>
    </source>
</reference>
<accession>A0A9Q3GZN5</accession>